<dbReference type="RefSeq" id="WP_189568955.1">
    <property type="nucleotide sequence ID" value="NZ_BMXF01000009.1"/>
</dbReference>
<dbReference type="SUPFAM" id="SSF140931">
    <property type="entry name" value="Fic-like"/>
    <property type="match status" value="1"/>
</dbReference>
<reference evidence="2 3" key="1">
    <citation type="journal article" date="2014" name="Int. J. Syst. Evol. Microbiol.">
        <title>Complete genome sequence of Corynebacterium casei LMG S-19264T (=DSM 44701T), isolated from a smear-ripened cheese.</title>
        <authorList>
            <consortium name="US DOE Joint Genome Institute (JGI-PGF)"/>
            <person name="Walter F."/>
            <person name="Albersmeier A."/>
            <person name="Kalinowski J."/>
            <person name="Ruckert C."/>
        </authorList>
    </citation>
    <scope>NUCLEOTIDE SEQUENCE [LARGE SCALE GENOMIC DNA]</scope>
    <source>
        <strain evidence="2 3">KCTC 12866</strain>
    </source>
</reference>
<feature type="domain" description="Fido" evidence="1">
    <location>
        <begin position="5"/>
        <end position="129"/>
    </location>
</feature>
<dbReference type="GO" id="GO:0016301">
    <property type="term" value="F:kinase activity"/>
    <property type="evidence" value="ECO:0007669"/>
    <property type="project" value="InterPro"/>
</dbReference>
<dbReference type="InterPro" id="IPR003812">
    <property type="entry name" value="Fido"/>
</dbReference>
<dbReference type="PANTHER" id="PTHR39426">
    <property type="entry name" value="HOMOLOGY TO DEATH-ON-CURING PROTEIN OF PHAGE P1"/>
    <property type="match status" value="1"/>
</dbReference>
<proteinExistence type="predicted"/>
<dbReference type="EMBL" id="BMXF01000009">
    <property type="protein sequence ID" value="GHB88146.1"/>
    <property type="molecule type" value="Genomic_DNA"/>
</dbReference>
<dbReference type="InterPro" id="IPR006440">
    <property type="entry name" value="Doc"/>
</dbReference>
<keyword evidence="3" id="KW-1185">Reference proteome</keyword>
<accession>A0A8J3DG18</accession>
<name>A0A8J3DG18_9BACT</name>
<dbReference type="Proteomes" id="UP000598271">
    <property type="component" value="Unassembled WGS sequence"/>
</dbReference>
<evidence type="ECO:0000313" key="3">
    <source>
        <dbReference type="Proteomes" id="UP000598271"/>
    </source>
</evidence>
<gene>
    <name evidence="2" type="ORF">GCM10007390_50240</name>
</gene>
<evidence type="ECO:0000259" key="1">
    <source>
        <dbReference type="PROSITE" id="PS51459"/>
    </source>
</evidence>
<comment type="caution">
    <text evidence="2">The sequence shown here is derived from an EMBL/GenBank/DDBJ whole genome shotgun (WGS) entry which is preliminary data.</text>
</comment>
<dbReference type="Pfam" id="PF02661">
    <property type="entry name" value="Fic"/>
    <property type="match status" value="1"/>
</dbReference>
<dbReference type="Gene3D" id="1.20.120.1870">
    <property type="entry name" value="Fic/DOC protein, Fido domain"/>
    <property type="match status" value="1"/>
</dbReference>
<organism evidence="2 3">
    <name type="scientific">Persicitalea jodogahamensis</name>
    <dbReference type="NCBI Taxonomy" id="402147"/>
    <lineage>
        <taxon>Bacteria</taxon>
        <taxon>Pseudomonadati</taxon>
        <taxon>Bacteroidota</taxon>
        <taxon>Cytophagia</taxon>
        <taxon>Cytophagales</taxon>
        <taxon>Spirosomataceae</taxon>
        <taxon>Persicitalea</taxon>
    </lineage>
</organism>
<dbReference type="InterPro" id="IPR053737">
    <property type="entry name" value="Type_II_TA_Toxin"/>
</dbReference>
<dbReference type="PROSITE" id="PS51459">
    <property type="entry name" value="FIDO"/>
    <property type="match status" value="1"/>
</dbReference>
<dbReference type="InterPro" id="IPR036597">
    <property type="entry name" value="Fido-like_dom_sf"/>
</dbReference>
<dbReference type="AlphaFoldDB" id="A0A8J3DG18"/>
<dbReference type="PANTHER" id="PTHR39426:SF1">
    <property type="entry name" value="HOMOLOGY TO DEATH-ON-CURING PROTEIN OF PHAGE P1"/>
    <property type="match status" value="1"/>
</dbReference>
<dbReference type="NCBIfam" id="TIGR01550">
    <property type="entry name" value="DOC_P1"/>
    <property type="match status" value="1"/>
</dbReference>
<protein>
    <recommendedName>
        <fullName evidence="1">Fido domain-containing protein</fullName>
    </recommendedName>
</protein>
<sequence length="136" mass="15050">MILYLTKAQVIKINKSTVEIHGGNFVPPHNFLHEENLDYLLEAVKAEMFGAPLYPTIADKAAIYCFNIIGNHVFTDGNKRTGLGAALQFLSLNGHYLVPEVTNSVLTTFILKLASGESSLDECRAWFAAHVVENTR</sequence>
<evidence type="ECO:0000313" key="2">
    <source>
        <dbReference type="EMBL" id="GHB88146.1"/>
    </source>
</evidence>